<feature type="transmembrane region" description="Helical" evidence="6">
    <location>
        <begin position="223"/>
        <end position="244"/>
    </location>
</feature>
<accession>A0A1L3ZXU1</accession>
<dbReference type="STRING" id="1921510.BSL82_15000"/>
<gene>
    <name evidence="8" type="ORF">BSL82_15000</name>
</gene>
<evidence type="ECO:0000256" key="4">
    <source>
        <dbReference type="ARBA" id="ARBA00022989"/>
    </source>
</evidence>
<sequence>MIPRFTLGTAEGLLPALRAFSVLPMLIGIMVFLTALALAGALSLTSAAEGLSRELSRTLTVQIVHNDPAVREREARAAAAALGKMPGVASVKPFNREEIGAFLEPWLGAATFDPELPLPALIDVSFDGASSDGVGRVRAILGRVAPHARIDEQSAWLQPLSGLLDTLRLLGVGIVLLVALAMVGTVVLATRAALNTHRETIEVMHLMGATDGQISRLFERRSAFDGLLGGLMALAAAFLVLAALQARVIATGSGLLGSVGMPAHVWPALAALPVLAALLAAVTARLTVFRSLSERL</sequence>
<dbReference type="Proteomes" id="UP000182063">
    <property type="component" value="Chromosome"/>
</dbReference>
<evidence type="ECO:0000313" key="8">
    <source>
        <dbReference type="EMBL" id="API60430.1"/>
    </source>
</evidence>
<dbReference type="PANTHER" id="PTHR47755:SF1">
    <property type="entry name" value="CELL DIVISION PROTEIN FTSX"/>
    <property type="match status" value="1"/>
</dbReference>
<feature type="transmembrane region" description="Helical" evidence="6">
    <location>
        <begin position="169"/>
        <end position="189"/>
    </location>
</feature>
<dbReference type="OrthoDB" id="8478373at2"/>
<dbReference type="EMBL" id="CP018221">
    <property type="protein sequence ID" value="API60430.1"/>
    <property type="molecule type" value="Genomic_DNA"/>
</dbReference>
<keyword evidence="4 6" id="KW-1133">Transmembrane helix</keyword>
<evidence type="ECO:0000256" key="2">
    <source>
        <dbReference type="ARBA" id="ARBA00022475"/>
    </source>
</evidence>
<name>A0A1L3ZXU1_9SPHN</name>
<keyword evidence="9" id="KW-1185">Reference proteome</keyword>
<evidence type="ECO:0000313" key="9">
    <source>
        <dbReference type="Proteomes" id="UP000182063"/>
    </source>
</evidence>
<dbReference type="PANTHER" id="PTHR47755">
    <property type="entry name" value="CELL DIVISION PROTEIN FTSX"/>
    <property type="match status" value="1"/>
</dbReference>
<evidence type="ECO:0000256" key="3">
    <source>
        <dbReference type="ARBA" id="ARBA00022692"/>
    </source>
</evidence>
<dbReference type="KEGG" id="sphj:BSL82_15000"/>
<dbReference type="GO" id="GO:0032153">
    <property type="term" value="C:cell division site"/>
    <property type="evidence" value="ECO:0007669"/>
    <property type="project" value="TreeGrafter"/>
</dbReference>
<reference evidence="9" key="1">
    <citation type="submission" date="2016-11" db="EMBL/GenBank/DDBJ databases">
        <title>Complete Genome Sequence of alachlor-degrading Sphingomonas sp. strain JJ-A5.</title>
        <authorList>
            <person name="Lee H."/>
            <person name="Ka J.-O."/>
        </authorList>
    </citation>
    <scope>NUCLEOTIDE SEQUENCE [LARGE SCALE GENOMIC DNA]</scope>
    <source>
        <strain evidence="9">JJ-A5</strain>
    </source>
</reference>
<dbReference type="GO" id="GO:0051301">
    <property type="term" value="P:cell division"/>
    <property type="evidence" value="ECO:0007669"/>
    <property type="project" value="InterPro"/>
</dbReference>
<feature type="transmembrane region" description="Helical" evidence="6">
    <location>
        <begin position="20"/>
        <end position="44"/>
    </location>
</feature>
<dbReference type="InterPro" id="IPR004513">
    <property type="entry name" value="FtsX"/>
</dbReference>
<keyword evidence="2" id="KW-1003">Cell membrane</keyword>
<dbReference type="Pfam" id="PF02687">
    <property type="entry name" value="FtsX"/>
    <property type="match status" value="1"/>
</dbReference>
<dbReference type="InterPro" id="IPR003838">
    <property type="entry name" value="ABC3_permease_C"/>
</dbReference>
<feature type="transmembrane region" description="Helical" evidence="6">
    <location>
        <begin position="264"/>
        <end position="288"/>
    </location>
</feature>
<evidence type="ECO:0000259" key="7">
    <source>
        <dbReference type="Pfam" id="PF02687"/>
    </source>
</evidence>
<dbReference type="RefSeq" id="WP_072598097.1">
    <property type="nucleotide sequence ID" value="NZ_CP018221.1"/>
</dbReference>
<evidence type="ECO:0000256" key="6">
    <source>
        <dbReference type="SAM" id="Phobius"/>
    </source>
</evidence>
<feature type="domain" description="ABC3 transporter permease C-terminal" evidence="7">
    <location>
        <begin position="174"/>
        <end position="285"/>
    </location>
</feature>
<evidence type="ECO:0000256" key="5">
    <source>
        <dbReference type="ARBA" id="ARBA00023136"/>
    </source>
</evidence>
<comment type="subcellular location">
    <subcellularLocation>
        <location evidence="1">Cell membrane</location>
        <topology evidence="1">Multi-pass membrane protein</topology>
    </subcellularLocation>
</comment>
<evidence type="ECO:0000256" key="1">
    <source>
        <dbReference type="ARBA" id="ARBA00004651"/>
    </source>
</evidence>
<keyword evidence="3 6" id="KW-0812">Transmembrane</keyword>
<proteinExistence type="predicted"/>
<organism evidence="8 9">
    <name type="scientific">Tardibacter chloracetimidivorans</name>
    <dbReference type="NCBI Taxonomy" id="1921510"/>
    <lineage>
        <taxon>Bacteria</taxon>
        <taxon>Pseudomonadati</taxon>
        <taxon>Pseudomonadota</taxon>
        <taxon>Alphaproteobacteria</taxon>
        <taxon>Sphingomonadales</taxon>
        <taxon>Sphingomonadaceae</taxon>
        <taxon>Tardibacter</taxon>
    </lineage>
</organism>
<dbReference type="GO" id="GO:0005886">
    <property type="term" value="C:plasma membrane"/>
    <property type="evidence" value="ECO:0007669"/>
    <property type="project" value="UniProtKB-SubCell"/>
</dbReference>
<keyword evidence="5 6" id="KW-0472">Membrane</keyword>
<dbReference type="AlphaFoldDB" id="A0A1L3ZXU1"/>
<protein>
    <recommendedName>
        <fullName evidence="7">ABC3 transporter permease C-terminal domain-containing protein</fullName>
    </recommendedName>
</protein>